<keyword evidence="5" id="KW-0560">Oxidoreductase</keyword>
<dbReference type="PIRSF" id="PIRSF038928">
    <property type="entry name" value="Catalase_clade1-3"/>
    <property type="match status" value="1"/>
</dbReference>
<organism evidence="11 12">
    <name type="scientific">Paramuricea clavata</name>
    <name type="common">Red gorgonian</name>
    <name type="synonym">Violescent sea-whip</name>
    <dbReference type="NCBI Taxonomy" id="317549"/>
    <lineage>
        <taxon>Eukaryota</taxon>
        <taxon>Metazoa</taxon>
        <taxon>Cnidaria</taxon>
        <taxon>Anthozoa</taxon>
        <taxon>Octocorallia</taxon>
        <taxon>Malacalcyonacea</taxon>
        <taxon>Plexauridae</taxon>
        <taxon>Paramuricea</taxon>
    </lineage>
</organism>
<name>A0A7D9ELT4_PARCT</name>
<dbReference type="GO" id="GO:0046872">
    <property type="term" value="F:metal ion binding"/>
    <property type="evidence" value="ECO:0007669"/>
    <property type="project" value="UniProtKB-KW"/>
</dbReference>
<feature type="region of interest" description="Disordered" evidence="9">
    <location>
        <begin position="17"/>
        <end position="37"/>
    </location>
</feature>
<protein>
    <submittedName>
        <fullName evidence="11">Catalase</fullName>
    </submittedName>
</protein>
<evidence type="ECO:0000313" key="12">
    <source>
        <dbReference type="Proteomes" id="UP001152795"/>
    </source>
</evidence>
<dbReference type="GO" id="GO:0005777">
    <property type="term" value="C:peroxisome"/>
    <property type="evidence" value="ECO:0007669"/>
    <property type="project" value="TreeGrafter"/>
</dbReference>
<dbReference type="FunFam" id="2.40.180.10:FF:000001">
    <property type="entry name" value="Catalase"/>
    <property type="match status" value="1"/>
</dbReference>
<dbReference type="Pfam" id="PF06628">
    <property type="entry name" value="Catalase-rel"/>
    <property type="match status" value="1"/>
</dbReference>
<evidence type="ECO:0000259" key="10">
    <source>
        <dbReference type="SMART" id="SM01060"/>
    </source>
</evidence>
<dbReference type="PRINTS" id="PR00067">
    <property type="entry name" value="CATALASE"/>
</dbReference>
<feature type="binding site" description="axial binding residue" evidence="8">
    <location>
        <position position="367"/>
    </location>
    <ligand>
        <name>heme</name>
        <dbReference type="ChEBI" id="CHEBI:30413"/>
    </ligand>
    <ligandPart>
        <name>Fe</name>
        <dbReference type="ChEBI" id="CHEBI:18248"/>
    </ligandPart>
</feature>
<dbReference type="Proteomes" id="UP001152795">
    <property type="component" value="Unassembled WGS sequence"/>
</dbReference>
<keyword evidence="6 8" id="KW-0408">Iron</keyword>
<keyword evidence="7" id="KW-0376">Hydrogen peroxide</keyword>
<dbReference type="AlphaFoldDB" id="A0A7D9ELT4"/>
<dbReference type="InterPro" id="IPR020835">
    <property type="entry name" value="Catalase_sf"/>
</dbReference>
<dbReference type="InterPro" id="IPR011614">
    <property type="entry name" value="Catalase_core"/>
</dbReference>
<dbReference type="InterPro" id="IPR002226">
    <property type="entry name" value="Catalase_haem_BS"/>
</dbReference>
<evidence type="ECO:0000256" key="4">
    <source>
        <dbReference type="ARBA" id="ARBA00022723"/>
    </source>
</evidence>
<evidence type="ECO:0000313" key="11">
    <source>
        <dbReference type="EMBL" id="CAB4012516.1"/>
    </source>
</evidence>
<dbReference type="OrthoDB" id="6880011at2759"/>
<dbReference type="Pfam" id="PF00199">
    <property type="entry name" value="Catalase"/>
    <property type="match status" value="1"/>
</dbReference>
<evidence type="ECO:0000256" key="1">
    <source>
        <dbReference type="ARBA" id="ARBA00005329"/>
    </source>
</evidence>
<dbReference type="PROSITE" id="PS00437">
    <property type="entry name" value="CATALASE_1"/>
    <property type="match status" value="1"/>
</dbReference>
<dbReference type="PROSITE" id="PS51402">
    <property type="entry name" value="CATALASE_3"/>
    <property type="match status" value="1"/>
</dbReference>
<keyword evidence="2" id="KW-0575">Peroxidase</keyword>
<evidence type="ECO:0000256" key="5">
    <source>
        <dbReference type="ARBA" id="ARBA00023002"/>
    </source>
</evidence>
<dbReference type="Gene3D" id="2.40.180.10">
    <property type="entry name" value="Catalase core domain"/>
    <property type="match status" value="1"/>
</dbReference>
<dbReference type="PANTHER" id="PTHR11465">
    <property type="entry name" value="CATALASE"/>
    <property type="match status" value="1"/>
</dbReference>
<dbReference type="SUPFAM" id="SSF56634">
    <property type="entry name" value="Heme-dependent catalase-like"/>
    <property type="match status" value="1"/>
</dbReference>
<dbReference type="SMART" id="SM01060">
    <property type="entry name" value="Catalase"/>
    <property type="match status" value="1"/>
</dbReference>
<dbReference type="GO" id="GO:0042744">
    <property type="term" value="P:hydrogen peroxide catabolic process"/>
    <property type="evidence" value="ECO:0007669"/>
    <property type="project" value="UniProtKB-KW"/>
</dbReference>
<proteinExistence type="inferred from homology"/>
<evidence type="ECO:0000256" key="6">
    <source>
        <dbReference type="ARBA" id="ARBA00023004"/>
    </source>
</evidence>
<evidence type="ECO:0000256" key="3">
    <source>
        <dbReference type="ARBA" id="ARBA00022617"/>
    </source>
</evidence>
<dbReference type="GO" id="GO:0005739">
    <property type="term" value="C:mitochondrion"/>
    <property type="evidence" value="ECO:0007669"/>
    <property type="project" value="TreeGrafter"/>
</dbReference>
<feature type="compositionally biased region" description="Low complexity" evidence="9">
    <location>
        <begin position="21"/>
        <end position="33"/>
    </location>
</feature>
<dbReference type="EMBL" id="CACRXK020007539">
    <property type="protein sequence ID" value="CAB4012516.1"/>
    <property type="molecule type" value="Genomic_DNA"/>
</dbReference>
<dbReference type="GO" id="GO:0042542">
    <property type="term" value="P:response to hydrogen peroxide"/>
    <property type="evidence" value="ECO:0007669"/>
    <property type="project" value="TreeGrafter"/>
</dbReference>
<comment type="caution">
    <text evidence="11">The sequence shown here is derived from an EMBL/GenBank/DDBJ whole genome shotgun (WGS) entry which is preliminary data.</text>
</comment>
<evidence type="ECO:0000256" key="7">
    <source>
        <dbReference type="ARBA" id="ARBA00023324"/>
    </source>
</evidence>
<dbReference type="InterPro" id="IPR024711">
    <property type="entry name" value="Catalase_clade1/3"/>
</dbReference>
<dbReference type="PANTHER" id="PTHR11465:SF9">
    <property type="entry name" value="CATALASE"/>
    <property type="match status" value="1"/>
</dbReference>
<comment type="similarity">
    <text evidence="1">Belongs to the catalase family.</text>
</comment>
<dbReference type="InterPro" id="IPR010582">
    <property type="entry name" value="Catalase_immune_responsive"/>
</dbReference>
<sequence>MEPRIETRRGKRLLVEKKKTPPTATPSTLTPATVQASTQAGAPIRNFTGSLTVGEGGPIVLQDIYFLERMQHALRERIPERFVHAKGAGAHGYFEVTNDITSHCKASLFSEVGKKTKCMVRLSTVDGERGSSDNERDARGFAVKFYTDEGIWDLLSLSTAVFFIRDPILFPHLAHCQKRNPSSNLKDPNAFWDFMTIREESVHMLMMIFADRGIPDGYQHMNGYSGNTFTMVNTKQEAVYVRFKWKTNQGVQNITNPKDPRLNDLDYSTQLLYDGIKRGEYPSWTLQYQYMTPAQAQSPKYKSIAFDVTKVWPHTDFPLNDIGKLTLNANPNNYFAEVEQAAFSPSRLVPGIEGSPDQLLQGRIFAYNDTQVYRLGVNYNQLPVNRTQHRPHNYQRDGAQAIIDPSANEVNYYPNSFNGPQPDNHTLHSITVTGDVKRYDTDHMDNFTQATVFYNKILNADMRGRLGFNIAENLKGANTKLQMKAVAMFNKVNAELAKTITKYLSTPQVLY</sequence>
<keyword evidence="12" id="KW-1185">Reference proteome</keyword>
<evidence type="ECO:0000256" key="2">
    <source>
        <dbReference type="ARBA" id="ARBA00022559"/>
    </source>
</evidence>
<dbReference type="InterPro" id="IPR018028">
    <property type="entry name" value="Catalase"/>
</dbReference>
<accession>A0A7D9ELT4</accession>
<gene>
    <name evidence="11" type="ORF">PACLA_8A001707</name>
</gene>
<comment type="cofactor">
    <cofactor evidence="8">
        <name>heme</name>
        <dbReference type="ChEBI" id="CHEBI:30413"/>
    </cofactor>
</comment>
<feature type="domain" description="Catalase core" evidence="10">
    <location>
        <begin position="37"/>
        <end position="421"/>
    </location>
</feature>
<keyword evidence="3 8" id="KW-0349">Heme</keyword>
<keyword evidence="4 8" id="KW-0479">Metal-binding</keyword>
<dbReference type="GO" id="GO:0004096">
    <property type="term" value="F:catalase activity"/>
    <property type="evidence" value="ECO:0007669"/>
    <property type="project" value="UniProtKB-EC"/>
</dbReference>
<dbReference type="GO" id="GO:0020037">
    <property type="term" value="F:heme binding"/>
    <property type="evidence" value="ECO:0007669"/>
    <property type="project" value="InterPro"/>
</dbReference>
<evidence type="ECO:0000256" key="9">
    <source>
        <dbReference type="SAM" id="MobiDB-lite"/>
    </source>
</evidence>
<evidence type="ECO:0000256" key="8">
    <source>
        <dbReference type="PIRSR" id="PIRSR038928-2"/>
    </source>
</evidence>
<reference evidence="11" key="1">
    <citation type="submission" date="2020-04" db="EMBL/GenBank/DDBJ databases">
        <authorList>
            <person name="Alioto T."/>
            <person name="Alioto T."/>
            <person name="Gomez Garrido J."/>
        </authorList>
    </citation>
    <scope>NUCLEOTIDE SEQUENCE</scope>
    <source>
        <strain evidence="11">A484AB</strain>
    </source>
</reference>